<name>A0ABP8DUP9_9ACTN</name>
<comment type="caution">
    <text evidence="1">The sequence shown here is derived from an EMBL/GenBank/DDBJ whole genome shotgun (WGS) entry which is preliminary data.</text>
</comment>
<evidence type="ECO:0000313" key="2">
    <source>
        <dbReference type="Proteomes" id="UP001500620"/>
    </source>
</evidence>
<proteinExistence type="predicted"/>
<evidence type="ECO:0000313" key="1">
    <source>
        <dbReference type="EMBL" id="GAA4263631.1"/>
    </source>
</evidence>
<sequence>MSAYEFNAYSQVQLKVHSVVQMDDGTSEGLSCRRFNAPELNPTETVWSSLKRSMANLAPGSIKDLA</sequence>
<gene>
    <name evidence="1" type="ORF">GCM10022255_109920</name>
</gene>
<protein>
    <recommendedName>
        <fullName evidence="3">Transposase</fullName>
    </recommendedName>
</protein>
<accession>A0ABP8DUP9</accession>
<evidence type="ECO:0008006" key="3">
    <source>
        <dbReference type="Google" id="ProtNLM"/>
    </source>
</evidence>
<dbReference type="RefSeq" id="WP_380138117.1">
    <property type="nucleotide sequence ID" value="NZ_JBHTFY010000001.1"/>
</dbReference>
<dbReference type="Proteomes" id="UP001500620">
    <property type="component" value="Unassembled WGS sequence"/>
</dbReference>
<reference evidence="2" key="1">
    <citation type="journal article" date="2019" name="Int. J. Syst. Evol. Microbiol.">
        <title>The Global Catalogue of Microorganisms (GCM) 10K type strain sequencing project: providing services to taxonomists for standard genome sequencing and annotation.</title>
        <authorList>
            <consortium name="The Broad Institute Genomics Platform"/>
            <consortium name="The Broad Institute Genome Sequencing Center for Infectious Disease"/>
            <person name="Wu L."/>
            <person name="Ma J."/>
        </authorList>
    </citation>
    <scope>NUCLEOTIDE SEQUENCE [LARGE SCALE GENOMIC DNA]</scope>
    <source>
        <strain evidence="2">JCM 17441</strain>
    </source>
</reference>
<keyword evidence="2" id="KW-1185">Reference proteome</keyword>
<organism evidence="1 2">
    <name type="scientific">Dactylosporangium darangshiense</name>
    <dbReference type="NCBI Taxonomy" id="579108"/>
    <lineage>
        <taxon>Bacteria</taxon>
        <taxon>Bacillati</taxon>
        <taxon>Actinomycetota</taxon>
        <taxon>Actinomycetes</taxon>
        <taxon>Micromonosporales</taxon>
        <taxon>Micromonosporaceae</taxon>
        <taxon>Dactylosporangium</taxon>
    </lineage>
</organism>
<dbReference type="EMBL" id="BAABAT010000075">
    <property type="protein sequence ID" value="GAA4263631.1"/>
    <property type="molecule type" value="Genomic_DNA"/>
</dbReference>